<gene>
    <name evidence="7" type="ORF">HT576_21225</name>
</gene>
<feature type="domain" description="Molybdopterin oxidoreductase" evidence="5">
    <location>
        <begin position="60"/>
        <end position="478"/>
    </location>
</feature>
<dbReference type="Pfam" id="PF00384">
    <property type="entry name" value="Molybdopterin"/>
    <property type="match status" value="1"/>
</dbReference>
<dbReference type="RefSeq" id="WP_174703175.1">
    <property type="nucleotide sequence ID" value="NZ_JABURA010000002.1"/>
</dbReference>
<sequence length="652" mass="70504">MSDTNDGATDHSTVCPLCAVGCRLEPGSGSRADGVPGPVNPNGRLCRKGIGALDIDTEDRLTQPLLRDGDELRPASWGEAYERIVDGIEATLDRYGPDAMAFFGAPHCTNEENYLLQKLARMLGTNNVDNRARLCHESTTRCLEARVGWSASTNGLAELSDADVIIIAGANPAKRQPIAFNSFVRPAVNNGATLVHIDPIGNATTRLAEIHITPRPETDALVFDLLSARLLDGNDVDREFIHERTRQFESFAASLQSLTPTQAVSAAGVDETQIDRLAELVTTADGVAALVGTGIEGDDTNAPEALLNLLLLTGNIGRPGAGLYVLRGLANEQGATDTGCVPDRLPGHQSVTATDARERITEEWGMILPSIPGKNVREMLTACGKEIRAAVVVGENPAISKRDPDWTRNRLDALDHLVVLDLFLSETASNADVVLPAAAGFEKRGTITNLERRVQRVSPTTLPPSSARSDFEILRDLGALLLPDSNAFEYQTVADVFDELTRIAPTYEGLSFAELGPSGRQWPVDSDSTLYRDSFETADGRAVFSNDRSRFAFDSASGLSLIAGGRVGETQGDDSETKRRLRMHPEDAQDRDIEEQDLVAISNEKQTIEARVELDENVRCTTVYLPARVADPLVRRGTSAITVESISEQEKI</sequence>
<evidence type="ECO:0000313" key="8">
    <source>
        <dbReference type="Proteomes" id="UP000728647"/>
    </source>
</evidence>
<evidence type="ECO:0000256" key="2">
    <source>
        <dbReference type="ARBA" id="ARBA00023004"/>
    </source>
</evidence>
<protein>
    <submittedName>
        <fullName evidence="7">Molybdopterin-dependent oxidoreductase</fullName>
    </submittedName>
</protein>
<feature type="domain" description="Molybdopterin dinucleotide-binding" evidence="6">
    <location>
        <begin position="576"/>
        <end position="639"/>
    </location>
</feature>
<feature type="region of interest" description="Disordered" evidence="4">
    <location>
        <begin position="565"/>
        <end position="590"/>
    </location>
</feature>
<evidence type="ECO:0000259" key="5">
    <source>
        <dbReference type="Pfam" id="PF00384"/>
    </source>
</evidence>
<organism evidence="7 8">
    <name type="scientific">Haloterrigena gelatinilytica</name>
    <dbReference type="NCBI Taxonomy" id="2741724"/>
    <lineage>
        <taxon>Archaea</taxon>
        <taxon>Methanobacteriati</taxon>
        <taxon>Methanobacteriota</taxon>
        <taxon>Stenosarchaea group</taxon>
        <taxon>Halobacteria</taxon>
        <taxon>Halobacteriales</taxon>
        <taxon>Natrialbaceae</taxon>
        <taxon>Haloterrigena</taxon>
    </lineage>
</organism>
<dbReference type="Gene3D" id="3.40.228.10">
    <property type="entry name" value="Dimethylsulfoxide Reductase, domain 2"/>
    <property type="match status" value="1"/>
</dbReference>
<proteinExistence type="predicted"/>
<dbReference type="InterPro" id="IPR009010">
    <property type="entry name" value="Asp_de-COase-like_dom_sf"/>
</dbReference>
<dbReference type="GO" id="GO:0016020">
    <property type="term" value="C:membrane"/>
    <property type="evidence" value="ECO:0007669"/>
    <property type="project" value="TreeGrafter"/>
</dbReference>
<dbReference type="PANTHER" id="PTHR43105:SF10">
    <property type="entry name" value="NADH-QUINONE OXIDOREDUCTASE SUBUNIT G"/>
    <property type="match status" value="1"/>
</dbReference>
<evidence type="ECO:0000256" key="4">
    <source>
        <dbReference type="SAM" id="MobiDB-lite"/>
    </source>
</evidence>
<dbReference type="Gene3D" id="3.40.50.740">
    <property type="match status" value="1"/>
</dbReference>
<dbReference type="InterPro" id="IPR006655">
    <property type="entry name" value="Mopterin_OxRdtase_prok_CS"/>
</dbReference>
<dbReference type="InterPro" id="IPR006657">
    <property type="entry name" value="MoPterin_dinucl-bd_dom"/>
</dbReference>
<dbReference type="PANTHER" id="PTHR43105">
    <property type="entry name" value="RESPIRATORY NITRATE REDUCTASE"/>
    <property type="match status" value="1"/>
</dbReference>
<name>A0A8J8KHH2_9EURY</name>
<keyword evidence="2" id="KW-0408">Iron</keyword>
<dbReference type="GO" id="GO:0003954">
    <property type="term" value="F:NADH dehydrogenase activity"/>
    <property type="evidence" value="ECO:0007669"/>
    <property type="project" value="TreeGrafter"/>
</dbReference>
<keyword evidence="3" id="KW-0411">Iron-sulfur</keyword>
<dbReference type="InterPro" id="IPR006656">
    <property type="entry name" value="Mopterin_OxRdtase"/>
</dbReference>
<dbReference type="CDD" id="cd02775">
    <property type="entry name" value="MopB_CT"/>
    <property type="match status" value="1"/>
</dbReference>
<dbReference type="AlphaFoldDB" id="A0A8J8KHH2"/>
<evidence type="ECO:0000313" key="7">
    <source>
        <dbReference type="EMBL" id="NUB93521.1"/>
    </source>
</evidence>
<dbReference type="GO" id="GO:0046872">
    <property type="term" value="F:metal ion binding"/>
    <property type="evidence" value="ECO:0007669"/>
    <property type="project" value="UniProtKB-KW"/>
</dbReference>
<dbReference type="PROSITE" id="PS00490">
    <property type="entry name" value="MOLYBDOPTERIN_PROK_2"/>
    <property type="match status" value="1"/>
</dbReference>
<dbReference type="Gene3D" id="2.40.40.20">
    <property type="match status" value="1"/>
</dbReference>
<feature type="compositionally biased region" description="Basic and acidic residues" evidence="4">
    <location>
        <begin position="575"/>
        <end position="590"/>
    </location>
</feature>
<dbReference type="GO" id="GO:0051536">
    <property type="term" value="F:iron-sulfur cluster binding"/>
    <property type="evidence" value="ECO:0007669"/>
    <property type="project" value="UniProtKB-KW"/>
</dbReference>
<keyword evidence="1" id="KW-0479">Metal-binding</keyword>
<evidence type="ECO:0000256" key="1">
    <source>
        <dbReference type="ARBA" id="ARBA00022723"/>
    </source>
</evidence>
<dbReference type="SUPFAM" id="SSF50692">
    <property type="entry name" value="ADC-like"/>
    <property type="match status" value="1"/>
</dbReference>
<dbReference type="GO" id="GO:0043546">
    <property type="term" value="F:molybdopterin cofactor binding"/>
    <property type="evidence" value="ECO:0007669"/>
    <property type="project" value="InterPro"/>
</dbReference>
<dbReference type="GO" id="GO:0022904">
    <property type="term" value="P:respiratory electron transport chain"/>
    <property type="evidence" value="ECO:0007669"/>
    <property type="project" value="TreeGrafter"/>
</dbReference>
<evidence type="ECO:0000256" key="3">
    <source>
        <dbReference type="ARBA" id="ARBA00023014"/>
    </source>
</evidence>
<evidence type="ECO:0000259" key="6">
    <source>
        <dbReference type="Pfam" id="PF01568"/>
    </source>
</evidence>
<dbReference type="EMBL" id="JABURA010000002">
    <property type="protein sequence ID" value="NUB93521.1"/>
    <property type="molecule type" value="Genomic_DNA"/>
</dbReference>
<dbReference type="Pfam" id="PF01568">
    <property type="entry name" value="Molydop_binding"/>
    <property type="match status" value="1"/>
</dbReference>
<dbReference type="SUPFAM" id="SSF53706">
    <property type="entry name" value="Formate dehydrogenase/DMSO reductase, domains 1-3"/>
    <property type="match status" value="1"/>
</dbReference>
<dbReference type="Proteomes" id="UP000728647">
    <property type="component" value="Unassembled WGS sequence"/>
</dbReference>
<reference evidence="7" key="1">
    <citation type="submission" date="2020-06" db="EMBL/GenBank/DDBJ databases">
        <title>Haloterrigena sp. nov., an extremely halophilic archaeon isolated from a saline sediment.</title>
        <authorList>
            <person name="Liu B.-B."/>
        </authorList>
    </citation>
    <scope>NUCLEOTIDE SEQUENCE</scope>
    <source>
        <strain evidence="7">SYSU A121-1</strain>
    </source>
</reference>
<accession>A0A8J8KHH2</accession>
<comment type="caution">
    <text evidence="7">The sequence shown here is derived from an EMBL/GenBank/DDBJ whole genome shotgun (WGS) entry which is preliminary data.</text>
</comment>
<dbReference type="InterPro" id="IPR050123">
    <property type="entry name" value="Prok_molybdopt-oxidoreductase"/>
</dbReference>